<dbReference type="AlphaFoldDB" id="A0A409XRK0"/>
<keyword evidence="2" id="KW-1185">Reference proteome</keyword>
<comment type="caution">
    <text evidence="1">The sequence shown here is derived from an EMBL/GenBank/DDBJ whole genome shotgun (WGS) entry which is preliminary data.</text>
</comment>
<dbReference type="Pfam" id="PF14114">
    <property type="entry name" value="DUF4286"/>
    <property type="match status" value="1"/>
</dbReference>
<dbReference type="InParanoid" id="A0A409XRK0"/>
<dbReference type="EMBL" id="NHYD01000787">
    <property type="protein sequence ID" value="PPQ93337.1"/>
    <property type="molecule type" value="Genomic_DNA"/>
</dbReference>
<sequence>MANQGLLFVIGECGPKVSVDEFNDWYDNEHAPKRLTVPGFSNAVRYKAIDEQTPTWLAMYDLVTSSVPYHAPYKALSSQPSEKDKSIIPRMEFFTRSVWELISEKSHPTAPSGSTVAKHILIVTCLAPPESAEDFNKWYEDEHIPEILRLGCFRARRYKLMESVDLTKKTNPSVNEVHNYLAIYDWDNDDYFNTTEFKASVQTPWAVKALAPPVQTGLRRFNLHKDIQRATL</sequence>
<reference evidence="1 2" key="1">
    <citation type="journal article" date="2018" name="Evol. Lett.">
        <title>Horizontal gene cluster transfer increased hallucinogenic mushroom diversity.</title>
        <authorList>
            <person name="Reynolds H.T."/>
            <person name="Vijayakumar V."/>
            <person name="Gluck-Thaler E."/>
            <person name="Korotkin H.B."/>
            <person name="Matheny P.B."/>
            <person name="Slot J.C."/>
        </authorList>
    </citation>
    <scope>NUCLEOTIDE SEQUENCE [LARGE SCALE GENOMIC DNA]</scope>
    <source>
        <strain evidence="1 2">2631</strain>
    </source>
</reference>
<dbReference type="SUPFAM" id="SSF54909">
    <property type="entry name" value="Dimeric alpha+beta barrel"/>
    <property type="match status" value="2"/>
</dbReference>
<proteinExistence type="predicted"/>
<accession>A0A409XRK0</accession>
<dbReference type="STRING" id="93625.A0A409XRK0"/>
<evidence type="ECO:0000313" key="1">
    <source>
        <dbReference type="EMBL" id="PPQ93337.1"/>
    </source>
</evidence>
<dbReference type="Proteomes" id="UP000283269">
    <property type="component" value="Unassembled WGS sequence"/>
</dbReference>
<dbReference type="InterPro" id="IPR011008">
    <property type="entry name" value="Dimeric_a/b-barrel"/>
</dbReference>
<evidence type="ECO:0008006" key="3">
    <source>
        <dbReference type="Google" id="ProtNLM"/>
    </source>
</evidence>
<gene>
    <name evidence="1" type="ORF">CVT25_014466</name>
</gene>
<dbReference type="InterPro" id="IPR025563">
    <property type="entry name" value="DUF4286"/>
</dbReference>
<dbReference type="OrthoDB" id="2851338at2759"/>
<organism evidence="1 2">
    <name type="scientific">Psilocybe cyanescens</name>
    <dbReference type="NCBI Taxonomy" id="93625"/>
    <lineage>
        <taxon>Eukaryota</taxon>
        <taxon>Fungi</taxon>
        <taxon>Dikarya</taxon>
        <taxon>Basidiomycota</taxon>
        <taxon>Agaricomycotina</taxon>
        <taxon>Agaricomycetes</taxon>
        <taxon>Agaricomycetidae</taxon>
        <taxon>Agaricales</taxon>
        <taxon>Agaricineae</taxon>
        <taxon>Strophariaceae</taxon>
        <taxon>Psilocybe</taxon>
    </lineage>
</organism>
<evidence type="ECO:0000313" key="2">
    <source>
        <dbReference type="Proteomes" id="UP000283269"/>
    </source>
</evidence>
<protein>
    <recommendedName>
        <fullName evidence="3">EthD domain-containing protein</fullName>
    </recommendedName>
</protein>
<name>A0A409XRK0_PSICY</name>